<proteinExistence type="inferred from homology"/>
<dbReference type="SUPFAM" id="SSF52425">
    <property type="entry name" value="Cryptochrome/photolyase, N-terminal domain"/>
    <property type="match status" value="1"/>
</dbReference>
<dbReference type="Gene3D" id="1.10.579.10">
    <property type="entry name" value="DNA Cyclobutane Dipyrimidine Photolyase, subunit A, domain 3"/>
    <property type="match status" value="1"/>
</dbReference>
<name>A0A6S6T2E4_9BACT</name>
<dbReference type="InterPro" id="IPR002081">
    <property type="entry name" value="Cryptochrome/DNA_photolyase_1"/>
</dbReference>
<feature type="domain" description="Photolyase/cryptochrome alpha/beta" evidence="7">
    <location>
        <begin position="1"/>
        <end position="121"/>
    </location>
</feature>
<dbReference type="InterPro" id="IPR006050">
    <property type="entry name" value="DNA_photolyase_N"/>
</dbReference>
<dbReference type="Gene3D" id="1.25.40.80">
    <property type="match status" value="1"/>
</dbReference>
<dbReference type="Gene3D" id="3.40.50.620">
    <property type="entry name" value="HUPs"/>
    <property type="match status" value="1"/>
</dbReference>
<comment type="similarity">
    <text evidence="6">Belongs to the DNA photolyase family.</text>
</comment>
<evidence type="ECO:0000256" key="3">
    <source>
        <dbReference type="ARBA" id="ARBA00022827"/>
    </source>
</evidence>
<keyword evidence="2 4" id="KW-0285">Flavoprotein</keyword>
<evidence type="ECO:0000256" key="5">
    <source>
        <dbReference type="PIRSR" id="PIRSR602081-2"/>
    </source>
</evidence>
<dbReference type="Pfam" id="PF03441">
    <property type="entry name" value="FAD_binding_7"/>
    <property type="match status" value="1"/>
</dbReference>
<keyword evidence="3 4" id="KW-0274">FAD</keyword>
<dbReference type="InterPro" id="IPR036155">
    <property type="entry name" value="Crypto/Photolyase_N_sf"/>
</dbReference>
<gene>
    <name evidence="8" type="ORF">HELGO_WM41986</name>
</gene>
<dbReference type="PANTHER" id="PTHR11455:SF9">
    <property type="entry name" value="CRYPTOCHROME CIRCADIAN CLOCK 5 ISOFORM X1"/>
    <property type="match status" value="1"/>
</dbReference>
<dbReference type="InterPro" id="IPR005101">
    <property type="entry name" value="Cryptochr/Photolyase_FAD-bd"/>
</dbReference>
<reference evidence="8" key="1">
    <citation type="submission" date="2020-01" db="EMBL/GenBank/DDBJ databases">
        <authorList>
            <person name="Meier V. D."/>
            <person name="Meier V D."/>
        </authorList>
    </citation>
    <scope>NUCLEOTIDE SEQUENCE</scope>
    <source>
        <strain evidence="8">HLG_WM_MAG_03</strain>
    </source>
</reference>
<comment type="cofactor">
    <cofactor evidence="1">
        <name>(6R)-5,10-methylene-5,6,7,8-tetrahydrofolate</name>
        <dbReference type="ChEBI" id="CHEBI:15636"/>
    </cofactor>
</comment>
<evidence type="ECO:0000313" key="8">
    <source>
        <dbReference type="EMBL" id="CAA6812833.1"/>
    </source>
</evidence>
<dbReference type="InterPro" id="IPR014729">
    <property type="entry name" value="Rossmann-like_a/b/a_fold"/>
</dbReference>
<feature type="site" description="Electron transfer via tryptophanyl radical" evidence="5">
    <location>
        <position position="335"/>
    </location>
</feature>
<dbReference type="GO" id="GO:0071949">
    <property type="term" value="F:FAD binding"/>
    <property type="evidence" value="ECO:0007669"/>
    <property type="project" value="TreeGrafter"/>
</dbReference>
<organism evidence="8">
    <name type="scientific">uncultured Sulfurovum sp</name>
    <dbReference type="NCBI Taxonomy" id="269237"/>
    <lineage>
        <taxon>Bacteria</taxon>
        <taxon>Pseudomonadati</taxon>
        <taxon>Campylobacterota</taxon>
        <taxon>Epsilonproteobacteria</taxon>
        <taxon>Campylobacterales</taxon>
        <taxon>Sulfurovaceae</taxon>
        <taxon>Sulfurovum</taxon>
        <taxon>environmental samples</taxon>
    </lineage>
</organism>
<dbReference type="GO" id="GO:0003677">
    <property type="term" value="F:DNA binding"/>
    <property type="evidence" value="ECO:0007669"/>
    <property type="project" value="TreeGrafter"/>
</dbReference>
<feature type="binding site" evidence="4">
    <location>
        <position position="250"/>
    </location>
    <ligand>
        <name>FAD</name>
        <dbReference type="ChEBI" id="CHEBI:57692"/>
    </ligand>
</feature>
<dbReference type="PANTHER" id="PTHR11455">
    <property type="entry name" value="CRYPTOCHROME"/>
    <property type="match status" value="1"/>
</dbReference>
<dbReference type="Pfam" id="PF00875">
    <property type="entry name" value="DNA_photolyase"/>
    <property type="match status" value="1"/>
</dbReference>
<feature type="site" description="Electron transfer via tryptophanyl radical" evidence="5">
    <location>
        <position position="358"/>
    </location>
</feature>
<dbReference type="EMBL" id="CACVAR010000221">
    <property type="protein sequence ID" value="CAA6812833.1"/>
    <property type="molecule type" value="Genomic_DNA"/>
</dbReference>
<evidence type="ECO:0000256" key="2">
    <source>
        <dbReference type="ARBA" id="ARBA00022630"/>
    </source>
</evidence>
<feature type="binding site" evidence="4">
    <location>
        <position position="208"/>
    </location>
    <ligand>
        <name>FAD</name>
        <dbReference type="ChEBI" id="CHEBI:57692"/>
    </ligand>
</feature>
<dbReference type="GO" id="GO:0009416">
    <property type="term" value="P:response to light stimulus"/>
    <property type="evidence" value="ECO:0007669"/>
    <property type="project" value="TreeGrafter"/>
</dbReference>
<dbReference type="AlphaFoldDB" id="A0A6S6T2E4"/>
<dbReference type="EC" id="4.1.99.3" evidence="8"/>
<keyword evidence="8" id="KW-0456">Lyase</keyword>
<protein>
    <submittedName>
        <fullName evidence="8">Deoxyribodipyrimidine photolyase (EC)</fullName>
        <ecNumber evidence="8">4.1.99.3</ecNumber>
    </submittedName>
</protein>
<comment type="cofactor">
    <cofactor evidence="4">
        <name>FAD</name>
        <dbReference type="ChEBI" id="CHEBI:57692"/>
    </cofactor>
    <text evidence="4">Binds 1 FAD per subunit.</text>
</comment>
<evidence type="ECO:0000256" key="1">
    <source>
        <dbReference type="ARBA" id="ARBA00001932"/>
    </source>
</evidence>
<feature type="binding site" evidence="4">
    <location>
        <begin position="253"/>
        <end position="260"/>
    </location>
    <ligand>
        <name>FAD</name>
        <dbReference type="ChEBI" id="CHEBI:57692"/>
    </ligand>
</feature>
<dbReference type="PRINTS" id="PR00147">
    <property type="entry name" value="DNAPHOTLYASE"/>
</dbReference>
<sequence>MKQILWFRRDLRISDNAILAHAKGEVLPIFIFDINILDKLPSTDKRITFLYRSVLKLKQELQAIGLDLAIFYGDPKTLFEAFKTKGFERVLCSVDNDHYAKARDKKIDKIIKLKRFNDSFLIDPKNVLNKNNMPYKVFTPFYNSLNYLWEANRIEPFTLSKKMHKIDFDYTTCPTLRHMGFIKQDLPPFLLQTRDELLTAFKNKLSNYTEDRDFISISGTSQLSVHLRFGLISPKEVFNIFRSLPKSKAYIRQLFFREFYNYLLYHFPQSQFQNHKDLEIEWHNNKKDFEKWSTGKTGVPIVDAAMKHLNATGLMHNRLRMIVASYLTKNLLIDWRWGEAYFAKKLLDYEASSNIASWQWAASTGTDAVPYFRIFNPYLQSKKFDKEGTFIQSILPQLANIDTKLLHQENGVQSNLFLDYPQQLISIKESRERAIKTFKKANYENA</sequence>
<dbReference type="PROSITE" id="PS51645">
    <property type="entry name" value="PHR_CRY_ALPHA_BETA"/>
    <property type="match status" value="1"/>
</dbReference>
<keyword evidence="6" id="KW-0157">Chromophore</keyword>
<feature type="binding site" evidence="4">
    <location>
        <begin position="220"/>
        <end position="224"/>
    </location>
    <ligand>
        <name>FAD</name>
        <dbReference type="ChEBI" id="CHEBI:57692"/>
    </ligand>
</feature>
<feature type="site" description="Electron transfer via tryptophanyl radical" evidence="5">
    <location>
        <position position="282"/>
    </location>
</feature>
<evidence type="ECO:0000256" key="4">
    <source>
        <dbReference type="PIRSR" id="PIRSR602081-1"/>
    </source>
</evidence>
<dbReference type="GO" id="GO:0003904">
    <property type="term" value="F:deoxyribodipyrimidine photo-lyase activity"/>
    <property type="evidence" value="ECO:0007669"/>
    <property type="project" value="UniProtKB-EC"/>
</dbReference>
<dbReference type="SUPFAM" id="SSF48173">
    <property type="entry name" value="Cryptochrome/photolyase FAD-binding domain"/>
    <property type="match status" value="1"/>
</dbReference>
<evidence type="ECO:0000259" key="7">
    <source>
        <dbReference type="PROSITE" id="PS51645"/>
    </source>
</evidence>
<accession>A0A6S6T2E4</accession>
<evidence type="ECO:0000256" key="6">
    <source>
        <dbReference type="RuleBase" id="RU004182"/>
    </source>
</evidence>
<dbReference type="InterPro" id="IPR036134">
    <property type="entry name" value="Crypto/Photolyase_FAD-like_sf"/>
</dbReference>